<dbReference type="Proteomes" id="UP000002058">
    <property type="component" value="Unassembled WGS sequence"/>
</dbReference>
<proteinExistence type="predicted"/>
<dbReference type="InParanoid" id="C4JZV9"/>
<evidence type="ECO:0000313" key="2">
    <source>
        <dbReference type="EMBL" id="EEP82845.1"/>
    </source>
</evidence>
<dbReference type="EMBL" id="CH476619">
    <property type="protein sequence ID" value="EEP82845.1"/>
    <property type="molecule type" value="Genomic_DNA"/>
</dbReference>
<dbReference type="KEGG" id="ure:UREG_07710"/>
<organism evidence="2 3">
    <name type="scientific">Uncinocarpus reesii (strain UAMH 1704)</name>
    <dbReference type="NCBI Taxonomy" id="336963"/>
    <lineage>
        <taxon>Eukaryota</taxon>
        <taxon>Fungi</taxon>
        <taxon>Dikarya</taxon>
        <taxon>Ascomycota</taxon>
        <taxon>Pezizomycotina</taxon>
        <taxon>Eurotiomycetes</taxon>
        <taxon>Eurotiomycetidae</taxon>
        <taxon>Onygenales</taxon>
        <taxon>Onygenaceae</taxon>
        <taxon>Uncinocarpus</taxon>
    </lineage>
</organism>
<accession>C4JZV9</accession>
<protein>
    <submittedName>
        <fullName evidence="2">Uncharacterized protein</fullName>
    </submittedName>
</protein>
<sequence>MAPINGGNWTARFRMSKGDGIAAKDGRNAGMSGGVEQTDTQLPGEDPACESTVPLLLAGDGRRRRLSTGWNSEGHVQLRPLREQPAQRGFFSSHFLRRRRPVTVTGQHGITTDAGGCSHTPDTLFAFEVLPRMQRSFGTSLGAILHLFATRGPAAIQQQVSYESSGIRTSWSFF</sequence>
<dbReference type="GeneID" id="8439726"/>
<name>C4JZV9_UNCRE</name>
<reference evidence="3" key="1">
    <citation type="journal article" date="2009" name="Genome Res.">
        <title>Comparative genomic analyses of the human fungal pathogens Coccidioides and their relatives.</title>
        <authorList>
            <person name="Sharpton T.J."/>
            <person name="Stajich J.E."/>
            <person name="Rounsley S.D."/>
            <person name="Gardner M.J."/>
            <person name="Wortman J.R."/>
            <person name="Jordar V.S."/>
            <person name="Maiti R."/>
            <person name="Kodira C.D."/>
            <person name="Neafsey D.E."/>
            <person name="Zeng Q."/>
            <person name="Hung C.-Y."/>
            <person name="McMahan C."/>
            <person name="Muszewska A."/>
            <person name="Grynberg M."/>
            <person name="Mandel M.A."/>
            <person name="Kellner E.M."/>
            <person name="Barker B.M."/>
            <person name="Galgiani J.N."/>
            <person name="Orbach M.J."/>
            <person name="Kirkland T.N."/>
            <person name="Cole G.T."/>
            <person name="Henn M.R."/>
            <person name="Birren B.W."/>
            <person name="Taylor J.W."/>
        </authorList>
    </citation>
    <scope>NUCLEOTIDE SEQUENCE [LARGE SCALE GENOMIC DNA]</scope>
    <source>
        <strain evidence="3">UAMH 1704</strain>
    </source>
</reference>
<feature type="region of interest" description="Disordered" evidence="1">
    <location>
        <begin position="20"/>
        <end position="48"/>
    </location>
</feature>
<dbReference type="HOGENOM" id="CLU_1541258_0_0_1"/>
<dbReference type="AlphaFoldDB" id="C4JZV9"/>
<evidence type="ECO:0000256" key="1">
    <source>
        <dbReference type="SAM" id="MobiDB-lite"/>
    </source>
</evidence>
<evidence type="ECO:0000313" key="3">
    <source>
        <dbReference type="Proteomes" id="UP000002058"/>
    </source>
</evidence>
<dbReference type="RefSeq" id="XP_002582937.1">
    <property type="nucleotide sequence ID" value="XM_002582891.1"/>
</dbReference>
<keyword evidence="3" id="KW-1185">Reference proteome</keyword>
<gene>
    <name evidence="2" type="ORF">UREG_07710</name>
</gene>
<dbReference type="VEuPathDB" id="FungiDB:UREG_07710"/>